<proteinExistence type="inferred from homology"/>
<evidence type="ECO:0000313" key="4">
    <source>
        <dbReference type="EMBL" id="GMM51576.1"/>
    </source>
</evidence>
<dbReference type="SUPFAM" id="SSF89095">
    <property type="entry name" value="GatB/YqeY motif"/>
    <property type="match status" value="1"/>
</dbReference>
<evidence type="ECO:0000256" key="3">
    <source>
        <dbReference type="RuleBase" id="RU365099"/>
    </source>
</evidence>
<comment type="similarity">
    <text evidence="1 3">Belongs to the AIM41 family.</text>
</comment>
<dbReference type="InterPro" id="IPR003789">
    <property type="entry name" value="Asn/Gln_tRNA_amidoTrase-B-like"/>
</dbReference>
<dbReference type="GO" id="GO:0016884">
    <property type="term" value="F:carbon-nitrogen ligase activity, with glutamine as amido-N-donor"/>
    <property type="evidence" value="ECO:0007669"/>
    <property type="project" value="UniProtKB-UniRule"/>
</dbReference>
<comment type="caution">
    <text evidence="4">The sequence shown here is derived from an EMBL/GenBank/DDBJ whole genome shotgun (WGS) entry which is preliminary data.</text>
</comment>
<dbReference type="Pfam" id="PF09424">
    <property type="entry name" value="YqeY"/>
    <property type="match status" value="1"/>
</dbReference>
<dbReference type="AlphaFoldDB" id="A0AAV5RKB5"/>
<keyword evidence="5" id="KW-1185">Reference proteome</keyword>
<name>A0AAV5RKB5_STABA</name>
<organism evidence="4 5">
    <name type="scientific">Starmerella bacillaris</name>
    <name type="common">Yeast</name>
    <name type="synonym">Candida zemplinina</name>
    <dbReference type="NCBI Taxonomy" id="1247836"/>
    <lineage>
        <taxon>Eukaryota</taxon>
        <taxon>Fungi</taxon>
        <taxon>Dikarya</taxon>
        <taxon>Ascomycota</taxon>
        <taxon>Saccharomycotina</taxon>
        <taxon>Dipodascomycetes</taxon>
        <taxon>Dipodascales</taxon>
        <taxon>Trichomonascaceae</taxon>
        <taxon>Starmerella</taxon>
    </lineage>
</organism>
<dbReference type="Proteomes" id="UP001362899">
    <property type="component" value="Unassembled WGS sequence"/>
</dbReference>
<evidence type="ECO:0000313" key="5">
    <source>
        <dbReference type="Proteomes" id="UP001362899"/>
    </source>
</evidence>
<protein>
    <recommendedName>
        <fullName evidence="3">Altered inheritance of mitochondria protein 41</fullName>
    </recommendedName>
</protein>
<keyword evidence="2 3" id="KW-0496">Mitochondrion</keyword>
<accession>A0AAV5RKB5</accession>
<comment type="subcellular location">
    <subcellularLocation>
        <location evidence="3">Mitochondrion</location>
    </subcellularLocation>
</comment>
<gene>
    <name evidence="3" type="primary">AIM41</name>
    <name evidence="4" type="ORF">DASB73_025390</name>
</gene>
<evidence type="ECO:0000256" key="2">
    <source>
        <dbReference type="ARBA" id="ARBA00023128"/>
    </source>
</evidence>
<dbReference type="Gene3D" id="1.10.1510.10">
    <property type="entry name" value="Uncharacterised protein YqeY/AIM41 PF09424, N-terminal domain"/>
    <property type="match status" value="1"/>
</dbReference>
<dbReference type="InterPro" id="IPR042184">
    <property type="entry name" value="YqeY/Aim41_N"/>
</dbReference>
<dbReference type="InterPro" id="IPR019004">
    <property type="entry name" value="YqeY/Aim41"/>
</dbReference>
<sequence>MSQAQGMVVIRNLLKQAIKSRNEIQKNSLRSVLAAVERRNIAKPNSVSTDEDLMKVVKSLHNKRLKTMKELEKRPDLQEIEKNEADFLTKLHAELEK</sequence>
<dbReference type="GO" id="GO:0005739">
    <property type="term" value="C:mitochondrion"/>
    <property type="evidence" value="ECO:0007669"/>
    <property type="project" value="UniProtKB-SubCell"/>
</dbReference>
<evidence type="ECO:0000256" key="1">
    <source>
        <dbReference type="ARBA" id="ARBA00007538"/>
    </source>
</evidence>
<dbReference type="EMBL" id="BTGC01000008">
    <property type="protein sequence ID" value="GMM51576.1"/>
    <property type="molecule type" value="Genomic_DNA"/>
</dbReference>
<reference evidence="4 5" key="1">
    <citation type="journal article" date="2023" name="Elife">
        <title>Identification of key yeast species and microbe-microbe interactions impacting larval growth of Drosophila in the wild.</title>
        <authorList>
            <person name="Mure A."/>
            <person name="Sugiura Y."/>
            <person name="Maeda R."/>
            <person name="Honda K."/>
            <person name="Sakurai N."/>
            <person name="Takahashi Y."/>
            <person name="Watada M."/>
            <person name="Katoh T."/>
            <person name="Gotoh A."/>
            <person name="Gotoh Y."/>
            <person name="Taniguchi I."/>
            <person name="Nakamura K."/>
            <person name="Hayashi T."/>
            <person name="Katayama T."/>
            <person name="Uemura T."/>
            <person name="Hattori Y."/>
        </authorList>
    </citation>
    <scope>NUCLEOTIDE SEQUENCE [LARGE SCALE GENOMIC DNA]</scope>
    <source>
        <strain evidence="4 5">SB-73</strain>
    </source>
</reference>